<dbReference type="GeneID" id="39846581"/>
<evidence type="ECO:0000313" key="2">
    <source>
        <dbReference type="Proteomes" id="UP000296706"/>
    </source>
</evidence>
<dbReference type="SUPFAM" id="SSF53756">
    <property type="entry name" value="UDP-Glycosyltransferase/glycogen phosphorylase"/>
    <property type="match status" value="1"/>
</dbReference>
<keyword evidence="2" id="KW-1185">Reference proteome</keyword>
<proteinExistence type="predicted"/>
<dbReference type="PANTHER" id="PTHR45947">
    <property type="entry name" value="SULFOQUINOVOSYL TRANSFERASE SQD2"/>
    <property type="match status" value="1"/>
</dbReference>
<dbReference type="CDD" id="cd03801">
    <property type="entry name" value="GT4_PimA-like"/>
    <property type="match status" value="1"/>
</dbReference>
<dbReference type="RefSeq" id="WP_049993491.1">
    <property type="nucleotide sequence ID" value="NZ_CP031310.1"/>
</dbReference>
<gene>
    <name evidence="1" type="ORF">DV733_01895</name>
</gene>
<dbReference type="Proteomes" id="UP000296706">
    <property type="component" value="Chromosome"/>
</dbReference>
<name>A0A4D6HBB2_9EURY</name>
<dbReference type="KEGG" id="hsn:DV733_01895"/>
<dbReference type="PANTHER" id="PTHR45947:SF3">
    <property type="entry name" value="SULFOQUINOVOSYL TRANSFERASE SQD2"/>
    <property type="match status" value="1"/>
</dbReference>
<dbReference type="AlphaFoldDB" id="A0A4D6HBB2"/>
<organism evidence="1 2">
    <name type="scientific">Halapricum salinum</name>
    <dbReference type="NCBI Taxonomy" id="1457250"/>
    <lineage>
        <taxon>Archaea</taxon>
        <taxon>Methanobacteriati</taxon>
        <taxon>Methanobacteriota</taxon>
        <taxon>Stenosarchaea group</taxon>
        <taxon>Halobacteria</taxon>
        <taxon>Halobacteriales</taxon>
        <taxon>Haloarculaceae</taxon>
        <taxon>Halapricum</taxon>
    </lineage>
</organism>
<sequence>MALRWTLSKLTMNCLVLTPHRYGIRAVATAVASQWEASGHDVEYRLGDGEPAQIAGVTVGVPGIARWWYTQLRDLARGGEDYDLVWMHQPLSPSVPDASFWKRTLVTVHTTETAEYRLARAGVYPRRRLPYLWATSRLERWFHRRLDSINHAGPTYTVVAPHLREELDTLGVGRAAHVTNGRPEPSIDEDLESAADSIRADVGAPADATLVFALGSQTPQKRPVVCAERLSDACAAIPDLHAVIAGDGPLHGEVRRAATHPRVHVRGHVDEREKWAWYSAADAFLSLSVYEGLPMATLEALASGTPVILSDISAHRHVLAAYDGCGELLSDTADLASAIRRQADRTVSPAIPSWETVAGQYLDVHAGRDESWT</sequence>
<reference evidence="1 2" key="1">
    <citation type="journal article" date="2019" name="Nat. Commun.">
        <title>A new type of DNA phosphorothioation-based antiviral system in archaea.</title>
        <authorList>
            <person name="Xiong L."/>
            <person name="Liu S."/>
            <person name="Chen S."/>
            <person name="Xiao Y."/>
            <person name="Zhu B."/>
            <person name="Gao Y."/>
            <person name="Zhang Y."/>
            <person name="Chen B."/>
            <person name="Luo J."/>
            <person name="Deng Z."/>
            <person name="Chen X."/>
            <person name="Wang L."/>
            <person name="Chen S."/>
        </authorList>
    </citation>
    <scope>NUCLEOTIDE SEQUENCE [LARGE SCALE GENOMIC DNA]</scope>
    <source>
        <strain evidence="1 2">CBA1105</strain>
    </source>
</reference>
<keyword evidence="1" id="KW-0808">Transferase</keyword>
<dbReference type="STRING" id="1457250.GCA_000755225_02675"/>
<protein>
    <submittedName>
        <fullName evidence="1">Glycosyltransferase</fullName>
    </submittedName>
</protein>
<dbReference type="GO" id="GO:0016757">
    <property type="term" value="F:glycosyltransferase activity"/>
    <property type="evidence" value="ECO:0007669"/>
    <property type="project" value="TreeGrafter"/>
</dbReference>
<dbReference type="OrthoDB" id="132546at2157"/>
<dbReference type="Gene3D" id="3.40.50.2000">
    <property type="entry name" value="Glycogen Phosphorylase B"/>
    <property type="match status" value="2"/>
</dbReference>
<dbReference type="InterPro" id="IPR050194">
    <property type="entry name" value="Glycosyltransferase_grp1"/>
</dbReference>
<dbReference type="Pfam" id="PF13692">
    <property type="entry name" value="Glyco_trans_1_4"/>
    <property type="match status" value="1"/>
</dbReference>
<accession>A0A4D6HBB2</accession>
<dbReference type="EMBL" id="CP031310">
    <property type="protein sequence ID" value="QCC50047.1"/>
    <property type="molecule type" value="Genomic_DNA"/>
</dbReference>
<evidence type="ECO:0000313" key="1">
    <source>
        <dbReference type="EMBL" id="QCC50047.1"/>
    </source>
</evidence>